<evidence type="ECO:0000313" key="2">
    <source>
        <dbReference type="Proteomes" id="UP000199577"/>
    </source>
</evidence>
<protein>
    <submittedName>
        <fullName evidence="1">Uncharacterized protein</fullName>
    </submittedName>
</protein>
<keyword evidence="2" id="KW-1185">Reference proteome</keyword>
<gene>
    <name evidence="1" type="ORF">SAMN05421747_1359</name>
</gene>
<dbReference type="STRING" id="623281.SAMN05421747_1359"/>
<accession>A0A1I1MNF7</accession>
<organism evidence="1 2">
    <name type="scientific">Parapedobacter composti</name>
    <dbReference type="NCBI Taxonomy" id="623281"/>
    <lineage>
        <taxon>Bacteria</taxon>
        <taxon>Pseudomonadati</taxon>
        <taxon>Bacteroidota</taxon>
        <taxon>Sphingobacteriia</taxon>
        <taxon>Sphingobacteriales</taxon>
        <taxon>Sphingobacteriaceae</taxon>
        <taxon>Parapedobacter</taxon>
    </lineage>
</organism>
<name>A0A1I1MNF7_9SPHI</name>
<dbReference type="EMBL" id="FOLL01000035">
    <property type="protein sequence ID" value="SFC84143.1"/>
    <property type="molecule type" value="Genomic_DNA"/>
</dbReference>
<proteinExistence type="predicted"/>
<dbReference type="Proteomes" id="UP000199577">
    <property type="component" value="Unassembled WGS sequence"/>
</dbReference>
<sequence>MQAVVCLRIILVFDTETCHRKPRKFSIEQVQESNAQSLPLRVAMGWLLFSLCGFLGPSVGDKVRGPSLFDITPQPFLIYRFIGQRQHKLSNKTDEKNPLPNQQPLSPRGLGICHCFRCVADFHGEPAQKCNPQTSLIKVKIS</sequence>
<dbReference type="AlphaFoldDB" id="A0A1I1MNF7"/>
<reference evidence="1 2" key="1">
    <citation type="submission" date="2016-10" db="EMBL/GenBank/DDBJ databases">
        <authorList>
            <person name="de Groot N.N."/>
        </authorList>
    </citation>
    <scope>NUCLEOTIDE SEQUENCE [LARGE SCALE GENOMIC DNA]</scope>
    <source>
        <strain evidence="1 2">DSM 22900</strain>
    </source>
</reference>
<evidence type="ECO:0000313" key="1">
    <source>
        <dbReference type="EMBL" id="SFC84143.1"/>
    </source>
</evidence>